<evidence type="ECO:0000259" key="6">
    <source>
        <dbReference type="PROSITE" id="PS50931"/>
    </source>
</evidence>
<dbReference type="InterPro" id="IPR000847">
    <property type="entry name" value="LysR_HTH_N"/>
</dbReference>
<dbReference type="Pfam" id="PF03466">
    <property type="entry name" value="LysR_substrate"/>
    <property type="match status" value="1"/>
</dbReference>
<evidence type="ECO:0000313" key="7">
    <source>
        <dbReference type="EMBL" id="RQW61208.1"/>
    </source>
</evidence>
<dbReference type="Pfam" id="PF00126">
    <property type="entry name" value="HTH_1"/>
    <property type="match status" value="1"/>
</dbReference>
<comment type="caution">
    <text evidence="7">The sequence shown here is derived from an EMBL/GenBank/DDBJ whole genome shotgun (WGS) entry which is preliminary data.</text>
</comment>
<keyword evidence="3" id="KW-0238">DNA-binding</keyword>
<protein>
    <submittedName>
        <fullName evidence="7">Nitrogen assimilation transcriptional regulator</fullName>
    </submittedName>
</protein>
<gene>
    <name evidence="7" type="ORF">EES38_20780</name>
</gene>
<accession>A0A3N9TAQ5</accession>
<dbReference type="RefSeq" id="WP_124939129.1">
    <property type="nucleotide sequence ID" value="NZ_RJVQ01000015.1"/>
</dbReference>
<keyword evidence="2" id="KW-0805">Transcription regulation</keyword>
<evidence type="ECO:0000256" key="3">
    <source>
        <dbReference type="ARBA" id="ARBA00023125"/>
    </source>
</evidence>
<dbReference type="GO" id="GO:0003677">
    <property type="term" value="F:DNA binding"/>
    <property type="evidence" value="ECO:0007669"/>
    <property type="project" value="UniProtKB-KW"/>
</dbReference>
<organism evidence="7 8">
    <name type="scientific">Vibrio viridaestus</name>
    <dbReference type="NCBI Taxonomy" id="2487322"/>
    <lineage>
        <taxon>Bacteria</taxon>
        <taxon>Pseudomonadati</taxon>
        <taxon>Pseudomonadota</taxon>
        <taxon>Gammaproteobacteria</taxon>
        <taxon>Vibrionales</taxon>
        <taxon>Vibrionaceae</taxon>
        <taxon>Vibrio</taxon>
    </lineage>
</organism>
<evidence type="ECO:0000256" key="4">
    <source>
        <dbReference type="ARBA" id="ARBA00023159"/>
    </source>
</evidence>
<dbReference type="GO" id="GO:0003700">
    <property type="term" value="F:DNA-binding transcription factor activity"/>
    <property type="evidence" value="ECO:0007669"/>
    <property type="project" value="InterPro"/>
</dbReference>
<name>A0A3N9TAQ5_9VIBR</name>
<dbReference type="PRINTS" id="PR00039">
    <property type="entry name" value="HTHLYSR"/>
</dbReference>
<dbReference type="Gene3D" id="1.10.10.10">
    <property type="entry name" value="Winged helix-like DNA-binding domain superfamily/Winged helix DNA-binding domain"/>
    <property type="match status" value="1"/>
</dbReference>
<dbReference type="FunFam" id="1.10.10.10:FF:000001">
    <property type="entry name" value="LysR family transcriptional regulator"/>
    <property type="match status" value="1"/>
</dbReference>
<dbReference type="EMBL" id="RJVQ01000015">
    <property type="protein sequence ID" value="RQW61208.1"/>
    <property type="molecule type" value="Genomic_DNA"/>
</dbReference>
<proteinExistence type="inferred from homology"/>
<evidence type="ECO:0000313" key="8">
    <source>
        <dbReference type="Proteomes" id="UP000281112"/>
    </source>
</evidence>
<evidence type="ECO:0000256" key="5">
    <source>
        <dbReference type="ARBA" id="ARBA00023163"/>
    </source>
</evidence>
<dbReference type="InterPro" id="IPR005119">
    <property type="entry name" value="LysR_subst-bd"/>
</dbReference>
<evidence type="ECO:0000256" key="2">
    <source>
        <dbReference type="ARBA" id="ARBA00023015"/>
    </source>
</evidence>
<keyword evidence="8" id="KW-1185">Reference proteome</keyword>
<dbReference type="GO" id="GO:2000142">
    <property type="term" value="P:regulation of DNA-templated transcription initiation"/>
    <property type="evidence" value="ECO:0007669"/>
    <property type="project" value="TreeGrafter"/>
</dbReference>
<dbReference type="SUPFAM" id="SSF53850">
    <property type="entry name" value="Periplasmic binding protein-like II"/>
    <property type="match status" value="1"/>
</dbReference>
<dbReference type="Proteomes" id="UP000281112">
    <property type="component" value="Unassembled WGS sequence"/>
</dbReference>
<comment type="similarity">
    <text evidence="1">Belongs to the LysR transcriptional regulatory family.</text>
</comment>
<dbReference type="NCBIfam" id="NF008410">
    <property type="entry name" value="PRK11233.1"/>
    <property type="match status" value="1"/>
</dbReference>
<dbReference type="InterPro" id="IPR036390">
    <property type="entry name" value="WH_DNA-bd_sf"/>
</dbReference>
<dbReference type="InterPro" id="IPR036388">
    <property type="entry name" value="WH-like_DNA-bd_sf"/>
</dbReference>
<feature type="domain" description="HTH lysR-type" evidence="6">
    <location>
        <begin position="1"/>
        <end position="58"/>
    </location>
</feature>
<reference evidence="7 8" key="1">
    <citation type="submission" date="2018-11" db="EMBL/GenBank/DDBJ databases">
        <title>Vibrio LJC006 sp. nov., isolated from seawater during the bloom of the enteromorpha.</title>
        <authorList>
            <person name="Liang J."/>
        </authorList>
    </citation>
    <scope>NUCLEOTIDE SEQUENCE [LARGE SCALE GENOMIC DNA]</scope>
    <source>
        <strain evidence="7 8">LJC006</strain>
    </source>
</reference>
<dbReference type="PANTHER" id="PTHR30293:SF0">
    <property type="entry name" value="NITROGEN ASSIMILATION REGULATORY PROTEIN NAC"/>
    <property type="match status" value="1"/>
</dbReference>
<sequence>MNLRRLKYFVKIVDIGSLTKSADILHIAQPALSQQLATLESEVKQQLVIRTKQGVTPTTAGKVLYGYAQSILRQCEQAQFAIDNSGEALSGNVSIGLAPGTAAQLLAVPLIEEVKKRHPGIVLYINENYGTTLSELIMNGQMDMAVLYDNREIQGLSFIQLMKEELYFVCPFELGEPKSSVKLAEIARYELFLPRLYNIMRKTLDDAFNSEGITYQVKCEIESQITLNAVLAAGMGCTVLPKSAAQGLASTSQSWMAKIIEPNVQTSLSFCISDHLPLSQPAEAVKTILLALMANRNDANQPLTLVG</sequence>
<evidence type="ECO:0000256" key="1">
    <source>
        <dbReference type="ARBA" id="ARBA00009437"/>
    </source>
</evidence>
<keyword evidence="4" id="KW-0010">Activator</keyword>
<keyword evidence="5" id="KW-0804">Transcription</keyword>
<dbReference type="OrthoDB" id="8885940at2"/>
<dbReference type="AlphaFoldDB" id="A0A3N9TAQ5"/>
<dbReference type="PROSITE" id="PS50931">
    <property type="entry name" value="HTH_LYSR"/>
    <property type="match status" value="1"/>
</dbReference>
<dbReference type="Gene3D" id="3.40.190.10">
    <property type="entry name" value="Periplasmic binding protein-like II"/>
    <property type="match status" value="2"/>
</dbReference>
<dbReference type="SUPFAM" id="SSF46785">
    <property type="entry name" value="Winged helix' DNA-binding domain"/>
    <property type="match status" value="1"/>
</dbReference>
<dbReference type="CDD" id="cd08433">
    <property type="entry name" value="PBP2_Nac"/>
    <property type="match status" value="1"/>
</dbReference>
<dbReference type="PANTHER" id="PTHR30293">
    <property type="entry name" value="TRANSCRIPTIONAL REGULATORY PROTEIN NAC-RELATED"/>
    <property type="match status" value="1"/>
</dbReference>